<accession>A0ABN9GDL9</accession>
<proteinExistence type="predicted"/>
<reference evidence="1" key="1">
    <citation type="submission" date="2023-05" db="EMBL/GenBank/DDBJ databases">
        <authorList>
            <person name="Stuckert A."/>
        </authorList>
    </citation>
    <scope>NUCLEOTIDE SEQUENCE</scope>
</reference>
<dbReference type="EMBL" id="CATNWA010018384">
    <property type="protein sequence ID" value="CAI9607054.1"/>
    <property type="molecule type" value="Genomic_DNA"/>
</dbReference>
<protein>
    <submittedName>
        <fullName evidence="1">Uncharacterized protein</fullName>
    </submittedName>
</protein>
<dbReference type="Proteomes" id="UP001162483">
    <property type="component" value="Unassembled WGS sequence"/>
</dbReference>
<organism evidence="1 2">
    <name type="scientific">Staurois parvus</name>
    <dbReference type="NCBI Taxonomy" id="386267"/>
    <lineage>
        <taxon>Eukaryota</taxon>
        <taxon>Metazoa</taxon>
        <taxon>Chordata</taxon>
        <taxon>Craniata</taxon>
        <taxon>Vertebrata</taxon>
        <taxon>Euteleostomi</taxon>
        <taxon>Amphibia</taxon>
        <taxon>Batrachia</taxon>
        <taxon>Anura</taxon>
        <taxon>Neobatrachia</taxon>
        <taxon>Ranoidea</taxon>
        <taxon>Ranidae</taxon>
        <taxon>Staurois</taxon>
    </lineage>
</organism>
<name>A0ABN9GDL9_9NEOB</name>
<evidence type="ECO:0000313" key="1">
    <source>
        <dbReference type="EMBL" id="CAI9607054.1"/>
    </source>
</evidence>
<comment type="caution">
    <text evidence="1">The sequence shown here is derived from an EMBL/GenBank/DDBJ whole genome shotgun (WGS) entry which is preliminary data.</text>
</comment>
<evidence type="ECO:0000313" key="2">
    <source>
        <dbReference type="Proteomes" id="UP001162483"/>
    </source>
</evidence>
<keyword evidence="2" id="KW-1185">Reference proteome</keyword>
<sequence>MTRDCGHTTEDDQSLWTYRFLFSPSTYSTPRGGLTIRKLGHCPRARGQ</sequence>
<gene>
    <name evidence="1" type="ORF">SPARVUS_LOCUS13876229</name>
</gene>